<protein>
    <submittedName>
        <fullName evidence="1">Uncharacterized protein</fullName>
    </submittedName>
</protein>
<dbReference type="AlphaFoldDB" id="A8FRL9"/>
<gene>
    <name evidence="1" type="ordered locus">Ssed_0881</name>
</gene>
<dbReference type="KEGG" id="sse:Ssed_0881"/>
<reference evidence="1 2" key="1">
    <citation type="submission" date="2007-08" db="EMBL/GenBank/DDBJ databases">
        <title>Complete sequence of Shewanella sediminis HAW-EB3.</title>
        <authorList>
            <consortium name="US DOE Joint Genome Institute"/>
            <person name="Copeland A."/>
            <person name="Lucas S."/>
            <person name="Lapidus A."/>
            <person name="Barry K."/>
            <person name="Glavina del Rio T."/>
            <person name="Dalin E."/>
            <person name="Tice H."/>
            <person name="Pitluck S."/>
            <person name="Chertkov O."/>
            <person name="Brettin T."/>
            <person name="Bruce D."/>
            <person name="Detter J.C."/>
            <person name="Han C."/>
            <person name="Schmutz J."/>
            <person name="Larimer F."/>
            <person name="Land M."/>
            <person name="Hauser L."/>
            <person name="Kyrpides N."/>
            <person name="Kim E."/>
            <person name="Zhao J.-S."/>
            <person name="Richardson P."/>
        </authorList>
    </citation>
    <scope>NUCLEOTIDE SEQUENCE [LARGE SCALE GENOMIC DNA]</scope>
    <source>
        <strain evidence="1 2">HAW-EB3</strain>
    </source>
</reference>
<organism evidence="1 2">
    <name type="scientific">Shewanella sediminis (strain HAW-EB3)</name>
    <dbReference type="NCBI Taxonomy" id="425104"/>
    <lineage>
        <taxon>Bacteria</taxon>
        <taxon>Pseudomonadati</taxon>
        <taxon>Pseudomonadota</taxon>
        <taxon>Gammaproteobacteria</taxon>
        <taxon>Alteromonadales</taxon>
        <taxon>Shewanellaceae</taxon>
        <taxon>Shewanella</taxon>
    </lineage>
</organism>
<accession>A8FRL9</accession>
<dbReference type="eggNOG" id="ENOG50344HY">
    <property type="taxonomic scope" value="Bacteria"/>
</dbReference>
<dbReference type="HOGENOM" id="CLU_1546554_0_0_6"/>
<dbReference type="Proteomes" id="UP000002015">
    <property type="component" value="Chromosome"/>
</dbReference>
<sequence>MYNLSYWPLQLEERVMKYKLLSVLLTGALLTTGCSSDDNDNDTVLPEEPVLPPVATTIDVNEAATIGLKLATFDGVSGALSFSLSDADEMAITNAKDYRIVYFGFPDHDDKSTKPKAWKRWHLSKSYQCDSEANECEGLLTETETKGTYTFEAPGLDWDSGATPGAVQKYKVAIEIKGALSSSELELLPPPAV</sequence>
<keyword evidence="2" id="KW-1185">Reference proteome</keyword>
<dbReference type="EMBL" id="CP000821">
    <property type="protein sequence ID" value="ABV35492.1"/>
    <property type="molecule type" value="Genomic_DNA"/>
</dbReference>
<proteinExistence type="predicted"/>
<evidence type="ECO:0000313" key="1">
    <source>
        <dbReference type="EMBL" id="ABV35492.1"/>
    </source>
</evidence>
<name>A8FRL9_SHESH</name>
<evidence type="ECO:0000313" key="2">
    <source>
        <dbReference type="Proteomes" id="UP000002015"/>
    </source>
</evidence>